<dbReference type="VEuPathDB" id="FungiDB:YALI0_B03498g"/>
<dbReference type="GO" id="GO:0001734">
    <property type="term" value="F:mRNA m(6)A methyltransferase activity"/>
    <property type="evidence" value="ECO:0007669"/>
    <property type="project" value="UniProtKB-EC"/>
</dbReference>
<comment type="similarity">
    <text evidence="6">Belongs to the MT-A70-like family.</text>
</comment>
<comment type="catalytic activity">
    <reaction evidence="5">
        <text>an adenosine in mRNA + S-adenosyl-L-methionine = an N(6)-methyladenosine in mRNA + S-adenosyl-L-homocysteine + H(+)</text>
        <dbReference type="Rhea" id="RHEA:55584"/>
        <dbReference type="Rhea" id="RHEA-COMP:12414"/>
        <dbReference type="Rhea" id="RHEA-COMP:12417"/>
        <dbReference type="ChEBI" id="CHEBI:15378"/>
        <dbReference type="ChEBI" id="CHEBI:57856"/>
        <dbReference type="ChEBI" id="CHEBI:59789"/>
        <dbReference type="ChEBI" id="CHEBI:74411"/>
        <dbReference type="ChEBI" id="CHEBI:74449"/>
        <dbReference type="EC" id="2.1.1.348"/>
    </reaction>
</comment>
<dbReference type="KEGG" id="yli:2907327"/>
<evidence type="ECO:0000256" key="1">
    <source>
        <dbReference type="ARBA" id="ARBA00012160"/>
    </source>
</evidence>
<dbReference type="SMR" id="A0A1H6Q5B5"/>
<dbReference type="GO" id="GO:0036396">
    <property type="term" value="C:RNA N6-methyladenosine methyltransferase complex"/>
    <property type="evidence" value="ECO:0007669"/>
    <property type="project" value="TreeGrafter"/>
</dbReference>
<proteinExistence type="inferred from homology"/>
<evidence type="ECO:0000256" key="3">
    <source>
        <dbReference type="ARBA" id="ARBA00022679"/>
    </source>
</evidence>
<name>A0A1H6Q5B5_YARLL</name>
<dbReference type="EC" id="2.1.1.348" evidence="1"/>
<dbReference type="SUPFAM" id="SSF53335">
    <property type="entry name" value="S-adenosyl-L-methionine-dependent methyltransferases"/>
    <property type="match status" value="1"/>
</dbReference>
<evidence type="ECO:0000256" key="6">
    <source>
        <dbReference type="PROSITE-ProRule" id="PRU00489"/>
    </source>
</evidence>
<dbReference type="GO" id="GO:0032259">
    <property type="term" value="P:methylation"/>
    <property type="evidence" value="ECO:0007669"/>
    <property type="project" value="UniProtKB-KW"/>
</dbReference>
<dbReference type="GO" id="GO:0005634">
    <property type="term" value="C:nucleus"/>
    <property type="evidence" value="ECO:0007669"/>
    <property type="project" value="TreeGrafter"/>
</dbReference>
<dbReference type="RefSeq" id="XP_500462.1">
    <property type="nucleotide sequence ID" value="XM_500462.1"/>
</dbReference>
<evidence type="ECO:0000256" key="2">
    <source>
        <dbReference type="ARBA" id="ARBA00022603"/>
    </source>
</evidence>
<protein>
    <recommendedName>
        <fullName evidence="1">mRNA m(6)A methyltransferase</fullName>
        <ecNumber evidence="1">2.1.1.348</ecNumber>
    </recommendedName>
</protein>
<sequence>MQFLPTLVLLAQCPDNVVCMLPLRSFKLRLLLASAVDPVALQDIHDDLPTLAEFVDSLRHLASLIPIGLHLARSTQENQTIIDHLSVPVLSGFLQRLTMPAVKPVTPVDAAPAGLAPTRTPTAPLDLEKIALSPDVFDHSPIFTLKTHTSFSSVGSSSLTGSASSCTTMVSSPTWNAKVSRSHLAELLDEPLASSTMFTFENEIKQLVNEPSAVFLLSLAKAQLSPMKTHIELCPHASLDECSSDCLNKVRFVPQIMAHTERPLEDCSYLDKCYKSKSCRFLHYQVKMPDYSSSPQRQNRAKNHNSAPVEQPRSYFYSTDPMLSVVLPPQWITCNLKEIGLPVFGDFAAIIADPPWDIHMNSQKLIINDSDLQALDMGCLQKEGVFLLWVTGRTSEVGRKCLAKWGYTDVQEIVWCKTNQLGRTICTGRTGHWLNHSKEHVLIGVKGNPEWLTRGLDVDTVVSNARDKSQKPDELYDIVERMVGKSCRKLELFGRENNLRPGWLTVGSQLNGVNILEPDLAERYERWRVAHQVAIPGDQREGHAPPKEREQRELLSKGGHSSGHHNGKDSPGRNNNKSRGMGRRRRS</sequence>
<feature type="region of interest" description="Disordered" evidence="7">
    <location>
        <begin position="535"/>
        <end position="587"/>
    </location>
</feature>
<dbReference type="eggNOG" id="KOG2098">
    <property type="taxonomic scope" value="Eukaryota"/>
</dbReference>
<evidence type="ECO:0000313" key="9">
    <source>
        <dbReference type="EMBL" id="RDW27060.1"/>
    </source>
</evidence>
<gene>
    <name evidence="9" type="ORF">B0I71DRAFT_26225</name>
    <name evidence="8" type="ORF">YALI1_B04950g</name>
</gene>
<reference evidence="8 10" key="1">
    <citation type="journal article" date="2016" name="PLoS ONE">
        <title>Sequence Assembly of Yarrowia lipolytica Strain W29/CLIB89 Shows Transposable Element Diversity.</title>
        <authorList>
            <person name="Magnan C."/>
            <person name="Yu J."/>
            <person name="Chang I."/>
            <person name="Jahn E."/>
            <person name="Kanomata Y."/>
            <person name="Wu J."/>
            <person name="Zeller M."/>
            <person name="Oakes M."/>
            <person name="Baldi P."/>
            <person name="Sandmeyer S."/>
        </authorList>
    </citation>
    <scope>NUCLEOTIDE SEQUENCE [LARGE SCALE GENOMIC DNA]</scope>
    <source>
        <strain evidence="8">CLIB89</strain>
        <strain evidence="10">CLIB89(W29)</strain>
    </source>
</reference>
<dbReference type="PANTHER" id="PTHR12829">
    <property type="entry name" value="N6-ADENOSINE-METHYLTRANSFERASE"/>
    <property type="match status" value="1"/>
</dbReference>
<dbReference type="EMBL" id="KZ858969">
    <property type="protein sequence ID" value="RDW27060.1"/>
    <property type="molecule type" value="Genomic_DNA"/>
</dbReference>
<keyword evidence="2" id="KW-0489">Methyltransferase</keyword>
<reference evidence="9 11" key="2">
    <citation type="submission" date="2018-07" db="EMBL/GenBank/DDBJ databases">
        <title>Draft Genome Assemblies for Five Robust Yarrowia lipolytica Strains Exhibiting High Lipid Production and Pentose Sugar Utilization and Sugar Alcohol Secretion from Undetoxified Lignocellulosic Biomass Hydrolysates.</title>
        <authorList>
            <consortium name="DOE Joint Genome Institute"/>
            <person name="Walker C."/>
            <person name="Ryu S."/>
            <person name="Na H."/>
            <person name="Zane M."/>
            <person name="LaButti K."/>
            <person name="Lipzen A."/>
            <person name="Haridas S."/>
            <person name="Barry K."/>
            <person name="Grigoriev I.V."/>
            <person name="Quarterman J."/>
            <person name="Slininger P."/>
            <person name="Dien B."/>
            <person name="Trinh C.T."/>
        </authorList>
    </citation>
    <scope>NUCLEOTIDE SEQUENCE [LARGE SCALE GENOMIC DNA]</scope>
    <source>
        <strain evidence="9 11">YB392</strain>
    </source>
</reference>
<evidence type="ECO:0000313" key="8">
    <source>
        <dbReference type="EMBL" id="AOW01172.1"/>
    </source>
</evidence>
<dbReference type="InterPro" id="IPR007757">
    <property type="entry name" value="MT-A70-like"/>
</dbReference>
<dbReference type="Proteomes" id="UP000182444">
    <property type="component" value="Chromosome 1B"/>
</dbReference>
<organism evidence="8 10">
    <name type="scientific">Yarrowia lipolytica</name>
    <name type="common">Candida lipolytica</name>
    <dbReference type="NCBI Taxonomy" id="4952"/>
    <lineage>
        <taxon>Eukaryota</taxon>
        <taxon>Fungi</taxon>
        <taxon>Dikarya</taxon>
        <taxon>Ascomycota</taxon>
        <taxon>Saccharomycotina</taxon>
        <taxon>Dipodascomycetes</taxon>
        <taxon>Dipodascales</taxon>
        <taxon>Dipodascales incertae sedis</taxon>
        <taxon>Yarrowia</taxon>
    </lineage>
</organism>
<evidence type="ECO:0000313" key="11">
    <source>
        <dbReference type="Proteomes" id="UP000256601"/>
    </source>
</evidence>
<dbReference type="OrthoDB" id="10262526at2759"/>
<dbReference type="InterPro" id="IPR029063">
    <property type="entry name" value="SAM-dependent_MTases_sf"/>
</dbReference>
<dbReference type="Pfam" id="PF05063">
    <property type="entry name" value="MT-A70"/>
    <property type="match status" value="1"/>
</dbReference>
<dbReference type="Proteomes" id="UP000256601">
    <property type="component" value="Unassembled WGS sequence"/>
</dbReference>
<dbReference type="AlphaFoldDB" id="A0A1H6Q5B5"/>
<evidence type="ECO:0000256" key="4">
    <source>
        <dbReference type="ARBA" id="ARBA00022691"/>
    </source>
</evidence>
<dbReference type="VEuPathDB" id="FungiDB:YALI1_B04950g"/>
<dbReference type="PROSITE" id="PS51143">
    <property type="entry name" value="MT_A70"/>
    <property type="match status" value="1"/>
</dbReference>
<dbReference type="EMBL" id="CP017554">
    <property type="protein sequence ID" value="AOW01172.1"/>
    <property type="molecule type" value="Genomic_DNA"/>
</dbReference>
<dbReference type="GeneID" id="2907327"/>
<evidence type="ECO:0000256" key="5">
    <source>
        <dbReference type="ARBA" id="ARBA00048957"/>
    </source>
</evidence>
<keyword evidence="3" id="KW-0808">Transferase</keyword>
<accession>A0A1H6Q5B5</accession>
<keyword evidence="4" id="KW-0949">S-adenosyl-L-methionine</keyword>
<dbReference type="PANTHER" id="PTHR12829:SF7">
    <property type="entry name" value="N6-ADENOSINE-METHYLTRANSFERASE CATALYTIC SUBUNIT"/>
    <property type="match status" value="1"/>
</dbReference>
<evidence type="ECO:0000256" key="7">
    <source>
        <dbReference type="SAM" id="MobiDB-lite"/>
    </source>
</evidence>
<feature type="compositionally biased region" description="Basic and acidic residues" evidence="7">
    <location>
        <begin position="538"/>
        <end position="555"/>
    </location>
</feature>
<evidence type="ECO:0000313" key="10">
    <source>
        <dbReference type="Proteomes" id="UP000182444"/>
    </source>
</evidence>